<evidence type="ECO:0000313" key="4">
    <source>
        <dbReference type="RefSeq" id="XP_060045071.1"/>
    </source>
</evidence>
<proteinExistence type="predicted"/>
<dbReference type="SUPFAM" id="SSF47240">
    <property type="entry name" value="Ferritin-like"/>
    <property type="match status" value="1"/>
</dbReference>
<dbReference type="RefSeq" id="XP_060045071.1">
    <property type="nucleotide sequence ID" value="XM_060189088.1"/>
</dbReference>
<dbReference type="Proteomes" id="UP001652624">
    <property type="component" value="Chromosome 1"/>
</dbReference>
<sequence length="141" mass="16034">MSCQIGQDYSSGVEMYVNCLVNLYIWAVYTCISLGFYLNHEDVALEGNSHFCELVPGEKIFRSHHKMSEGKMQDATEEPEPGSSGFAFPREPFLRRRENYQEDNHLTNLCRLECPQSEVGKEKSDPQAGLGDSRALQPLRK</sequence>
<dbReference type="GeneID" id="132537994"/>
<evidence type="ECO:0000256" key="1">
    <source>
        <dbReference type="SAM" id="MobiDB-lite"/>
    </source>
</evidence>
<keyword evidence="2" id="KW-0472">Membrane</keyword>
<evidence type="ECO:0000313" key="3">
    <source>
        <dbReference type="Proteomes" id="UP001652624"/>
    </source>
</evidence>
<evidence type="ECO:0000256" key="2">
    <source>
        <dbReference type="SAM" id="Phobius"/>
    </source>
</evidence>
<feature type="region of interest" description="Disordered" evidence="1">
    <location>
        <begin position="65"/>
        <end position="89"/>
    </location>
</feature>
<name>A0ABM3X8B4_ERIEU</name>
<accession>A0ABM3X8B4</accession>
<feature type="transmembrane region" description="Helical" evidence="2">
    <location>
        <begin position="15"/>
        <end position="38"/>
    </location>
</feature>
<reference evidence="4" key="2">
    <citation type="submission" date="2025-08" db="UniProtKB">
        <authorList>
            <consortium name="RefSeq"/>
        </authorList>
    </citation>
    <scope>IDENTIFICATION</scope>
</reference>
<organism evidence="3 4">
    <name type="scientific">Erinaceus europaeus</name>
    <name type="common">Western European hedgehog</name>
    <dbReference type="NCBI Taxonomy" id="9365"/>
    <lineage>
        <taxon>Eukaryota</taxon>
        <taxon>Metazoa</taxon>
        <taxon>Chordata</taxon>
        <taxon>Craniata</taxon>
        <taxon>Vertebrata</taxon>
        <taxon>Euteleostomi</taxon>
        <taxon>Mammalia</taxon>
        <taxon>Eutheria</taxon>
        <taxon>Laurasiatheria</taxon>
        <taxon>Eulipotyphla</taxon>
        <taxon>Erinaceidae</taxon>
        <taxon>Erinaceinae</taxon>
        <taxon>Erinaceus</taxon>
    </lineage>
</organism>
<keyword evidence="2" id="KW-0812">Transmembrane</keyword>
<dbReference type="InterPro" id="IPR012347">
    <property type="entry name" value="Ferritin-like"/>
</dbReference>
<dbReference type="InterPro" id="IPR009078">
    <property type="entry name" value="Ferritin-like_SF"/>
</dbReference>
<keyword evidence="2" id="KW-1133">Transmembrane helix</keyword>
<reference evidence="3" key="1">
    <citation type="submission" date="2025-05" db="UniProtKB">
        <authorList>
            <consortium name="RefSeq"/>
        </authorList>
    </citation>
    <scope>NUCLEOTIDE SEQUENCE [LARGE SCALE GENOMIC DNA]</scope>
</reference>
<dbReference type="Gene3D" id="1.20.1260.10">
    <property type="match status" value="1"/>
</dbReference>
<feature type="region of interest" description="Disordered" evidence="1">
    <location>
        <begin position="118"/>
        <end position="141"/>
    </location>
</feature>
<gene>
    <name evidence="4" type="primary">LOC132537994</name>
</gene>
<protein>
    <submittedName>
        <fullName evidence="4">Ferritin light chain-like</fullName>
    </submittedName>
</protein>
<keyword evidence="3" id="KW-1185">Reference proteome</keyword>